<sequence length="495" mass="52132">MIIAHDLGTTGDKATLVSADGRLLAACTSPYGTDFGPGGKAEQDPEAWWTAVCHATRDLLARTGTRPADVEAVSFSGQMMGAVLLDAHGEPVRPATIWADTRSVAQSATLVERVGMEHGYAITGHRLNPTYSASKVMWVREHEPEAFGRAVTVVQAKDFIGHRLTGELATDPSDASSTNAFDQRTGRWSEEILAAAELPASLFPEVRPSTAVLGRVTRAAAEATGLAEGTPVVVGGGDGPMGALGAGIVDAASGAYCYLGSSSWVSVASDAPLYDPAMRTMTFNHVLPDRFVPTATMQAGGASLEWVVETLAPGQEDRFPRLLGEAGAVEASGDGLYFLPHLLGERSPYWNPAARAVFAGLARHHGPAHLTRAVLEGVAFNLWTGLLAFVENDVPITSVDAIGGAANSPVVLSVLADVWGVPVVRRNLTDEATAVGAAVVAGVGVGLFDDFSVAQRFSAEVSTATPDPDRHARLTDAYALFMEAYERLEPWFDKL</sequence>
<comment type="caution">
    <text evidence="12">The sequence shown here is derived from an EMBL/GenBank/DDBJ whole genome shotgun (WGS) entry which is preliminary data.</text>
</comment>
<keyword evidence="4 9" id="KW-0547">Nucleotide-binding</keyword>
<dbReference type="Proteomes" id="UP001500767">
    <property type="component" value="Unassembled WGS sequence"/>
</dbReference>
<keyword evidence="6 9" id="KW-0067">ATP-binding</keyword>
<dbReference type="PANTHER" id="PTHR43095:SF5">
    <property type="entry name" value="XYLULOSE KINASE"/>
    <property type="match status" value="1"/>
</dbReference>
<evidence type="ECO:0000256" key="9">
    <source>
        <dbReference type="RuleBase" id="RU364073"/>
    </source>
</evidence>
<evidence type="ECO:0000256" key="3">
    <source>
        <dbReference type="ARBA" id="ARBA00022679"/>
    </source>
</evidence>
<dbReference type="EMBL" id="BAAAYR010000002">
    <property type="protein sequence ID" value="GAA3564977.1"/>
    <property type="molecule type" value="Genomic_DNA"/>
</dbReference>
<reference evidence="13" key="1">
    <citation type="journal article" date="2019" name="Int. J. Syst. Evol. Microbiol.">
        <title>The Global Catalogue of Microorganisms (GCM) 10K type strain sequencing project: providing services to taxonomists for standard genome sequencing and annotation.</title>
        <authorList>
            <consortium name="The Broad Institute Genomics Platform"/>
            <consortium name="The Broad Institute Genome Sequencing Center for Infectious Disease"/>
            <person name="Wu L."/>
            <person name="Ma J."/>
        </authorList>
    </citation>
    <scope>NUCLEOTIDE SEQUENCE [LARGE SCALE GENOMIC DNA]</scope>
    <source>
        <strain evidence="13">JCM 16540</strain>
    </source>
</reference>
<keyword evidence="13" id="KW-1185">Reference proteome</keyword>
<comment type="catalytic activity">
    <reaction evidence="9">
        <text>D-xylulose + ATP = D-xylulose 5-phosphate + ADP + H(+)</text>
        <dbReference type="Rhea" id="RHEA:10964"/>
        <dbReference type="ChEBI" id="CHEBI:15378"/>
        <dbReference type="ChEBI" id="CHEBI:17140"/>
        <dbReference type="ChEBI" id="CHEBI:30616"/>
        <dbReference type="ChEBI" id="CHEBI:57737"/>
        <dbReference type="ChEBI" id="CHEBI:456216"/>
        <dbReference type="EC" id="2.7.1.17"/>
    </reaction>
</comment>
<keyword evidence="3 8" id="KW-0808">Transferase</keyword>
<evidence type="ECO:0000256" key="4">
    <source>
        <dbReference type="ARBA" id="ARBA00022741"/>
    </source>
</evidence>
<dbReference type="Gene3D" id="3.30.420.40">
    <property type="match status" value="2"/>
</dbReference>
<accession>A0ABP6XCC0</accession>
<evidence type="ECO:0000313" key="12">
    <source>
        <dbReference type="EMBL" id="GAA3564977.1"/>
    </source>
</evidence>
<evidence type="ECO:0000259" key="11">
    <source>
        <dbReference type="Pfam" id="PF02782"/>
    </source>
</evidence>
<keyword evidence="5 8" id="KW-0418">Kinase</keyword>
<evidence type="ECO:0000256" key="2">
    <source>
        <dbReference type="ARBA" id="ARBA00022629"/>
    </source>
</evidence>
<dbReference type="InterPro" id="IPR006000">
    <property type="entry name" value="Xylulokinase"/>
</dbReference>
<dbReference type="RefSeq" id="WP_204910725.1">
    <property type="nucleotide sequence ID" value="NZ_BAAAYR010000002.1"/>
</dbReference>
<dbReference type="InterPro" id="IPR000577">
    <property type="entry name" value="Carb_kinase_FGGY"/>
</dbReference>
<evidence type="ECO:0000256" key="1">
    <source>
        <dbReference type="ARBA" id="ARBA00009156"/>
    </source>
</evidence>
<evidence type="ECO:0000256" key="8">
    <source>
        <dbReference type="RuleBase" id="RU003733"/>
    </source>
</evidence>
<dbReference type="PROSITE" id="PS00445">
    <property type="entry name" value="FGGY_KINASES_2"/>
    <property type="match status" value="1"/>
</dbReference>
<evidence type="ECO:0000313" key="13">
    <source>
        <dbReference type="Proteomes" id="UP001500767"/>
    </source>
</evidence>
<evidence type="ECO:0000256" key="7">
    <source>
        <dbReference type="ARBA" id="ARBA00023277"/>
    </source>
</evidence>
<organism evidence="12 13">
    <name type="scientific">Microlunatus spumicola</name>
    <dbReference type="NCBI Taxonomy" id="81499"/>
    <lineage>
        <taxon>Bacteria</taxon>
        <taxon>Bacillati</taxon>
        <taxon>Actinomycetota</taxon>
        <taxon>Actinomycetes</taxon>
        <taxon>Propionibacteriales</taxon>
        <taxon>Propionibacteriaceae</taxon>
        <taxon>Microlunatus</taxon>
    </lineage>
</organism>
<dbReference type="InterPro" id="IPR050406">
    <property type="entry name" value="FGGY_Carb_Kinase"/>
</dbReference>
<dbReference type="NCBIfam" id="TIGR01312">
    <property type="entry name" value="XylB"/>
    <property type="match status" value="1"/>
</dbReference>
<evidence type="ECO:0000256" key="5">
    <source>
        <dbReference type="ARBA" id="ARBA00022777"/>
    </source>
</evidence>
<dbReference type="EC" id="2.7.1.17" evidence="9"/>
<keyword evidence="2 9" id="KW-0859">Xylose metabolism</keyword>
<dbReference type="Pfam" id="PF02782">
    <property type="entry name" value="FGGY_C"/>
    <property type="match status" value="1"/>
</dbReference>
<gene>
    <name evidence="12" type="primary">xylB_3</name>
    <name evidence="9" type="synonym">xylB</name>
    <name evidence="12" type="ORF">GCM10022197_20890</name>
</gene>
<feature type="domain" description="Carbohydrate kinase FGGY C-terminal" evidence="11">
    <location>
        <begin position="255"/>
        <end position="443"/>
    </location>
</feature>
<dbReference type="SUPFAM" id="SSF53067">
    <property type="entry name" value="Actin-like ATPase domain"/>
    <property type="match status" value="2"/>
</dbReference>
<dbReference type="InterPro" id="IPR018483">
    <property type="entry name" value="Carb_kinase_FGGY_CS"/>
</dbReference>
<evidence type="ECO:0000256" key="6">
    <source>
        <dbReference type="ARBA" id="ARBA00022840"/>
    </source>
</evidence>
<dbReference type="Pfam" id="PF00370">
    <property type="entry name" value="FGGY_N"/>
    <property type="match status" value="1"/>
</dbReference>
<name>A0ABP6XCC0_9ACTN</name>
<dbReference type="InterPro" id="IPR018485">
    <property type="entry name" value="FGGY_C"/>
</dbReference>
<proteinExistence type="inferred from homology"/>
<dbReference type="PANTHER" id="PTHR43095">
    <property type="entry name" value="SUGAR KINASE"/>
    <property type="match status" value="1"/>
</dbReference>
<feature type="domain" description="Carbohydrate kinase FGGY N-terminal" evidence="10">
    <location>
        <begin position="1"/>
        <end position="245"/>
    </location>
</feature>
<dbReference type="PIRSF" id="PIRSF000538">
    <property type="entry name" value="GlpK"/>
    <property type="match status" value="1"/>
</dbReference>
<comment type="similarity">
    <text evidence="1 8">Belongs to the FGGY kinase family.</text>
</comment>
<dbReference type="InterPro" id="IPR018484">
    <property type="entry name" value="FGGY_N"/>
</dbReference>
<keyword evidence="7 9" id="KW-0119">Carbohydrate metabolism</keyword>
<evidence type="ECO:0000259" key="10">
    <source>
        <dbReference type="Pfam" id="PF00370"/>
    </source>
</evidence>
<dbReference type="CDD" id="cd07805">
    <property type="entry name" value="ASKHA_NBD_FGGY_CvXK-like"/>
    <property type="match status" value="1"/>
</dbReference>
<protein>
    <recommendedName>
        <fullName evidence="9">Xylulose kinase</fullName>
        <shortName evidence="9">Xylulokinase</shortName>
        <ecNumber evidence="9">2.7.1.17</ecNumber>
    </recommendedName>
</protein>
<dbReference type="InterPro" id="IPR043129">
    <property type="entry name" value="ATPase_NBD"/>
</dbReference>